<name>A0A7J7I749_CAMSI</name>
<dbReference type="Proteomes" id="UP000593564">
    <property type="component" value="Unassembled WGS sequence"/>
</dbReference>
<evidence type="ECO:0000313" key="2">
    <source>
        <dbReference type="Proteomes" id="UP000593564"/>
    </source>
</evidence>
<sequence>MGLGLLASRALSFKSPNPRYAIVRTIVSTAKLQKPEAAAQAQPPVDDLQNRTPVGGATVHFSNPGRRDRGRCIYTFISCPVVWSINIRTLSWWKALVVELVPIVPGPLAMEYSLHLYIVVVFGKS</sequence>
<evidence type="ECO:0000313" key="1">
    <source>
        <dbReference type="EMBL" id="KAF5960387.1"/>
    </source>
</evidence>
<gene>
    <name evidence="1" type="ORF">HYC85_001596</name>
</gene>
<organism evidence="1 2">
    <name type="scientific">Camellia sinensis</name>
    <name type="common">Tea plant</name>
    <name type="synonym">Thea sinensis</name>
    <dbReference type="NCBI Taxonomy" id="4442"/>
    <lineage>
        <taxon>Eukaryota</taxon>
        <taxon>Viridiplantae</taxon>
        <taxon>Streptophyta</taxon>
        <taxon>Embryophyta</taxon>
        <taxon>Tracheophyta</taxon>
        <taxon>Spermatophyta</taxon>
        <taxon>Magnoliopsida</taxon>
        <taxon>eudicotyledons</taxon>
        <taxon>Gunneridae</taxon>
        <taxon>Pentapetalae</taxon>
        <taxon>asterids</taxon>
        <taxon>Ericales</taxon>
        <taxon>Theaceae</taxon>
        <taxon>Camellia</taxon>
    </lineage>
</organism>
<accession>A0A7J7I749</accession>
<reference evidence="1 2" key="2">
    <citation type="submission" date="2020-07" db="EMBL/GenBank/DDBJ databases">
        <title>Genome assembly of wild tea tree DASZ reveals pedigree and selection history of tea varieties.</title>
        <authorList>
            <person name="Zhang W."/>
        </authorList>
    </citation>
    <scope>NUCLEOTIDE SEQUENCE [LARGE SCALE GENOMIC DNA]</scope>
    <source>
        <strain evidence="2">cv. G240</strain>
        <tissue evidence="1">Leaf</tissue>
    </source>
</reference>
<keyword evidence="2" id="KW-1185">Reference proteome</keyword>
<protein>
    <submittedName>
        <fullName evidence="1">Uncharacterized protein</fullName>
    </submittedName>
</protein>
<comment type="caution">
    <text evidence="1">The sequence shown here is derived from an EMBL/GenBank/DDBJ whole genome shotgun (WGS) entry which is preliminary data.</text>
</comment>
<reference evidence="2" key="1">
    <citation type="journal article" date="2020" name="Nat. Commun.">
        <title>Genome assembly of wild tea tree DASZ reveals pedigree and selection history of tea varieties.</title>
        <authorList>
            <person name="Zhang W."/>
            <person name="Zhang Y."/>
            <person name="Qiu H."/>
            <person name="Guo Y."/>
            <person name="Wan H."/>
            <person name="Zhang X."/>
            <person name="Scossa F."/>
            <person name="Alseekh S."/>
            <person name="Zhang Q."/>
            <person name="Wang P."/>
            <person name="Xu L."/>
            <person name="Schmidt M.H."/>
            <person name="Jia X."/>
            <person name="Li D."/>
            <person name="Zhu A."/>
            <person name="Guo F."/>
            <person name="Chen W."/>
            <person name="Ni D."/>
            <person name="Usadel B."/>
            <person name="Fernie A.R."/>
            <person name="Wen W."/>
        </authorList>
    </citation>
    <scope>NUCLEOTIDE SEQUENCE [LARGE SCALE GENOMIC DNA]</scope>
    <source>
        <strain evidence="2">cv. G240</strain>
    </source>
</reference>
<dbReference type="EMBL" id="JACBKZ010000001">
    <property type="protein sequence ID" value="KAF5960387.1"/>
    <property type="molecule type" value="Genomic_DNA"/>
</dbReference>
<dbReference type="AlphaFoldDB" id="A0A7J7I749"/>
<proteinExistence type="predicted"/>